<proteinExistence type="predicted"/>
<evidence type="ECO:0000313" key="2">
    <source>
        <dbReference type="EMBL" id="GMR42699.1"/>
    </source>
</evidence>
<evidence type="ECO:0000313" key="3">
    <source>
        <dbReference type="Proteomes" id="UP001328107"/>
    </source>
</evidence>
<feature type="non-terminal residue" evidence="2">
    <location>
        <position position="1"/>
    </location>
</feature>
<keyword evidence="3" id="KW-1185">Reference proteome</keyword>
<dbReference type="EMBL" id="BTRK01000003">
    <property type="protein sequence ID" value="GMR42699.1"/>
    <property type="molecule type" value="Genomic_DNA"/>
</dbReference>
<protein>
    <submittedName>
        <fullName evidence="2">Uncharacterized protein</fullName>
    </submittedName>
</protein>
<gene>
    <name evidence="2" type="ORF">PMAYCL1PPCAC_12894</name>
</gene>
<evidence type="ECO:0000256" key="1">
    <source>
        <dbReference type="SAM" id="MobiDB-lite"/>
    </source>
</evidence>
<comment type="caution">
    <text evidence="2">The sequence shown here is derived from an EMBL/GenBank/DDBJ whole genome shotgun (WGS) entry which is preliminary data.</text>
</comment>
<name>A0AAN4ZMN4_9BILA</name>
<feature type="compositionally biased region" description="Basic and acidic residues" evidence="1">
    <location>
        <begin position="26"/>
        <end position="43"/>
    </location>
</feature>
<dbReference type="Proteomes" id="UP001328107">
    <property type="component" value="Unassembled WGS sequence"/>
</dbReference>
<organism evidence="2 3">
    <name type="scientific">Pristionchus mayeri</name>
    <dbReference type="NCBI Taxonomy" id="1317129"/>
    <lineage>
        <taxon>Eukaryota</taxon>
        <taxon>Metazoa</taxon>
        <taxon>Ecdysozoa</taxon>
        <taxon>Nematoda</taxon>
        <taxon>Chromadorea</taxon>
        <taxon>Rhabditida</taxon>
        <taxon>Rhabditina</taxon>
        <taxon>Diplogasteromorpha</taxon>
        <taxon>Diplogasteroidea</taxon>
        <taxon>Neodiplogasteridae</taxon>
        <taxon>Pristionchus</taxon>
    </lineage>
</organism>
<feature type="non-terminal residue" evidence="2">
    <location>
        <position position="68"/>
    </location>
</feature>
<accession>A0AAN4ZMN4</accession>
<reference evidence="3" key="1">
    <citation type="submission" date="2022-10" db="EMBL/GenBank/DDBJ databases">
        <title>Genome assembly of Pristionchus species.</title>
        <authorList>
            <person name="Yoshida K."/>
            <person name="Sommer R.J."/>
        </authorList>
    </citation>
    <scope>NUCLEOTIDE SEQUENCE [LARGE SCALE GENOMIC DNA]</scope>
    <source>
        <strain evidence="3">RS5460</strain>
    </source>
</reference>
<feature type="region of interest" description="Disordered" evidence="1">
    <location>
        <begin position="23"/>
        <end position="49"/>
    </location>
</feature>
<dbReference type="AlphaFoldDB" id="A0AAN4ZMN4"/>
<sequence>YFLLYRSMDKRVGPANDFVPSIYSRESTESKSQRVKAENDKSGKQHVTTPLIDQMKTVVDGNYENMTI</sequence>